<keyword evidence="13" id="KW-1185">Reference proteome</keyword>
<dbReference type="InterPro" id="IPR032324">
    <property type="entry name" value="Clp1_N"/>
</dbReference>
<evidence type="ECO:0000313" key="13">
    <source>
        <dbReference type="Proteomes" id="UP000242180"/>
    </source>
</evidence>
<evidence type="ECO:0000256" key="7">
    <source>
        <dbReference type="ARBA" id="ARBA00023242"/>
    </source>
</evidence>
<feature type="domain" description="Clp1 P-loop" evidence="11">
    <location>
        <begin position="118"/>
        <end position="317"/>
    </location>
</feature>
<comment type="similarity">
    <text evidence="8">Belongs to the Clp1 family. Clp1 subfamily.</text>
</comment>
<dbReference type="Pfam" id="PF06807">
    <property type="entry name" value="Clp1"/>
    <property type="match status" value="1"/>
</dbReference>
<dbReference type="HAMAP" id="MF_03035">
    <property type="entry name" value="Clp1"/>
    <property type="match status" value="1"/>
</dbReference>
<evidence type="ECO:0000259" key="10">
    <source>
        <dbReference type="Pfam" id="PF16573"/>
    </source>
</evidence>
<dbReference type="InParanoid" id="A0A1X2HC69"/>
<dbReference type="Pfam" id="PF16575">
    <property type="entry name" value="CLP1_P"/>
    <property type="match status" value="1"/>
</dbReference>
<dbReference type="FunFam" id="2.60.120.1030:FF:000001">
    <property type="entry name" value="Protein CLP1 homolog 5"/>
    <property type="match status" value="1"/>
</dbReference>
<dbReference type="Gene3D" id="2.60.120.1030">
    <property type="entry name" value="Clp1, DNA binding domain"/>
    <property type="match status" value="1"/>
</dbReference>
<gene>
    <name evidence="8" type="primary">CLP1</name>
    <name evidence="12" type="ORF">BCR43DRAFT_525459</name>
</gene>
<dbReference type="OMA" id="VQYVNCH"/>
<dbReference type="Gene3D" id="2.40.30.330">
    <property type="entry name" value="Pre-mRNA cleavage complex subunit Clp1, C-terminal domain"/>
    <property type="match status" value="1"/>
</dbReference>
<keyword evidence="7 8" id="KW-0539">Nucleus</keyword>
<evidence type="ECO:0000256" key="1">
    <source>
        <dbReference type="ARBA" id="ARBA00004123"/>
    </source>
</evidence>
<feature type="binding site" evidence="8">
    <location>
        <position position="59"/>
    </location>
    <ligand>
        <name>ATP</name>
        <dbReference type="ChEBI" id="CHEBI:30616"/>
    </ligand>
</feature>
<dbReference type="PANTHER" id="PTHR12755:SF6">
    <property type="entry name" value="POLYRIBONUCLEOTIDE 5'-HYDROXYL-KINASE CLP1"/>
    <property type="match status" value="1"/>
</dbReference>
<keyword evidence="5 8" id="KW-0547">Nucleotide-binding</keyword>
<evidence type="ECO:0000256" key="4">
    <source>
        <dbReference type="ARBA" id="ARBA00022664"/>
    </source>
</evidence>
<keyword evidence="4 8" id="KW-0507">mRNA processing</keyword>
<dbReference type="InterPro" id="IPR032319">
    <property type="entry name" value="CLP1_P"/>
</dbReference>
<comment type="subcellular location">
    <subcellularLocation>
        <location evidence="1 8">Nucleus</location>
    </subcellularLocation>
</comment>
<keyword evidence="6 8" id="KW-0067">ATP-binding</keyword>
<dbReference type="InterPro" id="IPR010655">
    <property type="entry name" value="Clp1_C"/>
</dbReference>
<protein>
    <recommendedName>
        <fullName evidence="3">Polynucleotide 5'-hydroxyl-kinase GRC3</fullName>
    </recommendedName>
    <alternativeName>
        <fullName evidence="2">Polynucleotide 5'-hydroxyl-kinase grc3</fullName>
    </alternativeName>
</protein>
<evidence type="ECO:0000259" key="11">
    <source>
        <dbReference type="Pfam" id="PF16575"/>
    </source>
</evidence>
<dbReference type="AlphaFoldDB" id="A0A1X2HC69"/>
<feature type="binding site" evidence="8">
    <location>
        <begin position="121"/>
        <end position="126"/>
    </location>
    <ligand>
        <name>ATP</name>
        <dbReference type="ChEBI" id="CHEBI:30616"/>
    </ligand>
</feature>
<feature type="domain" description="Clp1 C-terminal" evidence="9">
    <location>
        <begin position="323"/>
        <end position="436"/>
    </location>
</feature>
<evidence type="ECO:0000313" key="12">
    <source>
        <dbReference type="EMBL" id="ORY95794.1"/>
    </source>
</evidence>
<dbReference type="GO" id="GO:0005524">
    <property type="term" value="F:ATP binding"/>
    <property type="evidence" value="ECO:0007669"/>
    <property type="project" value="UniProtKB-UniRule"/>
</dbReference>
<dbReference type="InterPro" id="IPR045116">
    <property type="entry name" value="Clp1/Grc3"/>
</dbReference>
<name>A0A1X2HC69_SYNRA</name>
<dbReference type="GO" id="GO:0006388">
    <property type="term" value="P:tRNA splicing, via endonucleolytic cleavage and ligation"/>
    <property type="evidence" value="ECO:0007669"/>
    <property type="project" value="TreeGrafter"/>
</dbReference>
<comment type="function">
    <text evidence="8">Required for endonucleolytic cleavage during polyadenylation-dependent pre-mRNA 3'-end formation.</text>
</comment>
<dbReference type="GO" id="GO:0031124">
    <property type="term" value="P:mRNA 3'-end processing"/>
    <property type="evidence" value="ECO:0007669"/>
    <property type="project" value="UniProtKB-UniRule"/>
</dbReference>
<sequence>MQDIPDSVPWRTIELGRDHEFRFEVEFNQKVQIKLVKGTAEIFGTEIAEGVVYNFSGRKAAVYTWHGCILDVRGNFLVEYTANETPMTSYLNLHLTLEHMRDLARRQTEMGPRVLVVGPHDVGKSSLCKILVSYALRQSEKPMYISLDTSEGTFTMPGSMTATSISHIIDVEEGFGSSATTAGVGSSTMPLAYYYGYESPAENIKLYKMLISRLAQAVRARVAADDKTRTSGFIIDTTGLIDHVGYDLIQHAIEEFQVDVVVVLGHERLYSDMLRLHRDRPGIASIVKLTKSGGVVERDRQFKMQLQRNKIQEYFYGTPKCELSPYSMLVGFDDIKVWRVGEALAPSSALPLGMESSESETQIVKVDSMDMCLHSILGIIDAKEGDHESKLLEKNVIGFIYVSEVDEEKQKMTILSPAPGRLPRIHLLMGAFKWMET</sequence>
<dbReference type="OrthoDB" id="258143at2759"/>
<feature type="binding site" evidence="8">
    <location>
        <position position="20"/>
    </location>
    <ligand>
        <name>ATP</name>
        <dbReference type="ChEBI" id="CHEBI:30616"/>
    </ligand>
</feature>
<evidence type="ECO:0000259" key="9">
    <source>
        <dbReference type="Pfam" id="PF06807"/>
    </source>
</evidence>
<evidence type="ECO:0000256" key="8">
    <source>
        <dbReference type="HAMAP-Rule" id="MF_03035"/>
    </source>
</evidence>
<evidence type="ECO:0000256" key="6">
    <source>
        <dbReference type="ARBA" id="ARBA00022840"/>
    </source>
</evidence>
<dbReference type="InterPro" id="IPR038239">
    <property type="entry name" value="Clp1_N_sf"/>
</dbReference>
<dbReference type="STRING" id="13706.A0A1X2HC69"/>
<comment type="subunit">
    <text evidence="8">Component of a pre-mRNA cleavage factor complex. Interacts directly with PCF11.</text>
</comment>
<evidence type="ECO:0000256" key="5">
    <source>
        <dbReference type="ARBA" id="ARBA00022741"/>
    </source>
</evidence>
<feature type="domain" description="Clp1 N-terminal" evidence="10">
    <location>
        <begin position="15"/>
        <end position="102"/>
    </location>
</feature>
<dbReference type="FunFam" id="2.40.30.330:FF:000002">
    <property type="entry name" value="Protein CLP1 homolog"/>
    <property type="match status" value="1"/>
</dbReference>
<dbReference type="EMBL" id="MCGN01000006">
    <property type="protein sequence ID" value="ORY95794.1"/>
    <property type="molecule type" value="Genomic_DNA"/>
</dbReference>
<evidence type="ECO:0000256" key="3">
    <source>
        <dbReference type="ARBA" id="ARBA00019824"/>
    </source>
</evidence>
<dbReference type="GO" id="GO:0051731">
    <property type="term" value="F:polynucleotide 5'-hydroxyl-kinase activity"/>
    <property type="evidence" value="ECO:0007669"/>
    <property type="project" value="InterPro"/>
</dbReference>
<comment type="caution">
    <text evidence="12">The sequence shown here is derived from an EMBL/GenBank/DDBJ whole genome shotgun (WGS) entry which is preliminary data.</text>
</comment>
<accession>A0A1X2HC69</accession>
<proteinExistence type="inferred from homology"/>
<dbReference type="SUPFAM" id="SSF52540">
    <property type="entry name" value="P-loop containing nucleoside triphosphate hydrolases"/>
    <property type="match status" value="1"/>
</dbReference>
<dbReference type="PANTHER" id="PTHR12755">
    <property type="entry name" value="CLEAVAGE/POLYADENYLATION FACTOR IA SUBUNIT CLP1P"/>
    <property type="match status" value="1"/>
</dbReference>
<organism evidence="12 13">
    <name type="scientific">Syncephalastrum racemosum</name>
    <name type="common">Filamentous fungus</name>
    <dbReference type="NCBI Taxonomy" id="13706"/>
    <lineage>
        <taxon>Eukaryota</taxon>
        <taxon>Fungi</taxon>
        <taxon>Fungi incertae sedis</taxon>
        <taxon>Mucoromycota</taxon>
        <taxon>Mucoromycotina</taxon>
        <taxon>Mucoromycetes</taxon>
        <taxon>Mucorales</taxon>
        <taxon>Syncephalastraceae</taxon>
        <taxon>Syncephalastrum</taxon>
    </lineage>
</organism>
<dbReference type="InterPro" id="IPR028606">
    <property type="entry name" value="Clp1"/>
</dbReference>
<evidence type="ECO:0000256" key="2">
    <source>
        <dbReference type="ARBA" id="ARBA00018706"/>
    </source>
</evidence>
<reference evidence="12 13" key="1">
    <citation type="submission" date="2016-07" db="EMBL/GenBank/DDBJ databases">
        <title>Pervasive Adenine N6-methylation of Active Genes in Fungi.</title>
        <authorList>
            <consortium name="DOE Joint Genome Institute"/>
            <person name="Mondo S.J."/>
            <person name="Dannebaum R.O."/>
            <person name="Kuo R.C."/>
            <person name="Labutti K."/>
            <person name="Haridas S."/>
            <person name="Kuo A."/>
            <person name="Salamov A."/>
            <person name="Ahrendt S.R."/>
            <person name="Lipzen A."/>
            <person name="Sullivan W."/>
            <person name="Andreopoulos W.B."/>
            <person name="Clum A."/>
            <person name="Lindquist E."/>
            <person name="Daum C."/>
            <person name="Ramamoorthy G.K."/>
            <person name="Gryganskyi A."/>
            <person name="Culley D."/>
            <person name="Magnuson J.K."/>
            <person name="James T.Y."/>
            <person name="O'Malley M.A."/>
            <person name="Stajich J.E."/>
            <person name="Spatafora J.W."/>
            <person name="Visel A."/>
            <person name="Grigoriev I.V."/>
        </authorList>
    </citation>
    <scope>NUCLEOTIDE SEQUENCE [LARGE SCALE GENOMIC DNA]</scope>
    <source>
        <strain evidence="12 13">NRRL 2496</strain>
    </source>
</reference>
<dbReference type="GO" id="GO:0005849">
    <property type="term" value="C:mRNA cleavage factor complex"/>
    <property type="evidence" value="ECO:0007669"/>
    <property type="project" value="UniProtKB-UniRule"/>
</dbReference>
<dbReference type="Pfam" id="PF16573">
    <property type="entry name" value="CLP1_N"/>
    <property type="match status" value="1"/>
</dbReference>
<dbReference type="Proteomes" id="UP000242180">
    <property type="component" value="Unassembled WGS sequence"/>
</dbReference>
<dbReference type="Gene3D" id="3.40.50.300">
    <property type="entry name" value="P-loop containing nucleotide triphosphate hydrolases"/>
    <property type="match status" value="1"/>
</dbReference>
<dbReference type="InterPro" id="IPR027417">
    <property type="entry name" value="P-loop_NTPase"/>
</dbReference>
<dbReference type="InterPro" id="IPR038238">
    <property type="entry name" value="Clp1_C_sf"/>
</dbReference>
<dbReference type="FunCoup" id="A0A1X2HC69">
    <property type="interactions" value="630"/>
</dbReference>